<dbReference type="EMBL" id="CP097330">
    <property type="protein sequence ID" value="URF02997.1"/>
    <property type="molecule type" value="Genomic_DNA"/>
</dbReference>
<name>A0AAE9I378_9BURK</name>
<protein>
    <submittedName>
        <fullName evidence="2">Uncharacterized protein</fullName>
    </submittedName>
</protein>
<evidence type="ECO:0000313" key="2">
    <source>
        <dbReference type="EMBL" id="URF05461.1"/>
    </source>
</evidence>
<accession>A0AAE9I378</accession>
<gene>
    <name evidence="2" type="ORF">M5D45_06555</name>
    <name evidence="1" type="ORF">M5D45_10560</name>
</gene>
<dbReference type="KEGG" id="ccam:M5D45_10560"/>
<reference evidence="2" key="1">
    <citation type="journal article" date="2022" name="Microbiol. Resour. Announc.">
        <title>Genome Sequence of Cupriavidus campinensis Strain G5, a Member of a Bacterial Consortium Capable of Polyethylene Degradation.</title>
        <authorList>
            <person name="Schneider B."/>
            <person name="Pfeiffer F."/>
            <person name="Dyall-Smith M."/>
            <person name="Kunte H.J."/>
        </authorList>
    </citation>
    <scope>NUCLEOTIDE SEQUENCE</scope>
    <source>
        <strain evidence="2">G5</strain>
    </source>
</reference>
<evidence type="ECO:0000313" key="3">
    <source>
        <dbReference type="Proteomes" id="UP001056132"/>
    </source>
</evidence>
<proteinExistence type="predicted"/>
<reference evidence="2" key="2">
    <citation type="submission" date="2022-05" db="EMBL/GenBank/DDBJ databases">
        <authorList>
            <person name="Kunte H.-J."/>
        </authorList>
    </citation>
    <scope>NUCLEOTIDE SEQUENCE</scope>
    <source>
        <strain evidence="2">G5</strain>
    </source>
</reference>
<dbReference type="EMBL" id="CP097330">
    <property type="protein sequence ID" value="URF05461.1"/>
    <property type="molecule type" value="Genomic_DNA"/>
</dbReference>
<organism evidence="2 3">
    <name type="scientific">Cupriavidus campinensis</name>
    <dbReference type="NCBI Taxonomy" id="151783"/>
    <lineage>
        <taxon>Bacteria</taxon>
        <taxon>Pseudomonadati</taxon>
        <taxon>Pseudomonadota</taxon>
        <taxon>Betaproteobacteria</taxon>
        <taxon>Burkholderiales</taxon>
        <taxon>Burkholderiaceae</taxon>
        <taxon>Cupriavidus</taxon>
    </lineage>
</organism>
<evidence type="ECO:0000313" key="1">
    <source>
        <dbReference type="EMBL" id="URF02997.1"/>
    </source>
</evidence>
<dbReference type="RefSeq" id="WP_250024636.1">
    <property type="nucleotide sequence ID" value="NZ_CP097330.1"/>
</dbReference>
<dbReference type="Proteomes" id="UP001056132">
    <property type="component" value="Chromosome 1"/>
</dbReference>
<dbReference type="AlphaFoldDB" id="A0AAE9I378"/>
<sequence>METSSINRNELTALQYMVAALVETHPDKLRLLAAYNAATEQAINEGLFGNTTDGAIESFTAERARWINKVINSINPKGAGKETPPSL</sequence>
<dbReference type="KEGG" id="ccam:M5D45_06555"/>